<dbReference type="InterPro" id="IPR052895">
    <property type="entry name" value="HetReg/Transcr_Mod"/>
</dbReference>
<feature type="domain" description="Heterokaryon incompatibility" evidence="3">
    <location>
        <begin position="175"/>
        <end position="291"/>
    </location>
</feature>
<dbReference type="AlphaFoldDB" id="A0AAJ0H5C6"/>
<dbReference type="InterPro" id="IPR010730">
    <property type="entry name" value="HET"/>
</dbReference>
<dbReference type="Proteomes" id="UP001275084">
    <property type="component" value="Unassembled WGS sequence"/>
</dbReference>
<organism evidence="4 5">
    <name type="scientific">Lasiosphaeria hispida</name>
    <dbReference type="NCBI Taxonomy" id="260671"/>
    <lineage>
        <taxon>Eukaryota</taxon>
        <taxon>Fungi</taxon>
        <taxon>Dikarya</taxon>
        <taxon>Ascomycota</taxon>
        <taxon>Pezizomycotina</taxon>
        <taxon>Sordariomycetes</taxon>
        <taxon>Sordariomycetidae</taxon>
        <taxon>Sordariales</taxon>
        <taxon>Lasiosphaeriaceae</taxon>
        <taxon>Lasiosphaeria</taxon>
    </lineage>
</organism>
<feature type="transmembrane region" description="Helical" evidence="2">
    <location>
        <begin position="545"/>
        <end position="566"/>
    </location>
</feature>
<keyword evidence="2" id="KW-0472">Membrane</keyword>
<comment type="caution">
    <text evidence="4">The sequence shown here is derived from an EMBL/GenBank/DDBJ whole genome shotgun (WGS) entry which is preliminary data.</text>
</comment>
<evidence type="ECO:0000313" key="5">
    <source>
        <dbReference type="Proteomes" id="UP001275084"/>
    </source>
</evidence>
<reference evidence="4" key="2">
    <citation type="submission" date="2023-06" db="EMBL/GenBank/DDBJ databases">
        <authorList>
            <consortium name="Lawrence Berkeley National Laboratory"/>
            <person name="Haridas S."/>
            <person name="Hensen N."/>
            <person name="Bonometti L."/>
            <person name="Westerberg I."/>
            <person name="Brannstrom I.O."/>
            <person name="Guillou S."/>
            <person name="Cros-Aarteil S."/>
            <person name="Calhoun S."/>
            <person name="Kuo A."/>
            <person name="Mondo S."/>
            <person name="Pangilinan J."/>
            <person name="Riley R."/>
            <person name="Labutti K."/>
            <person name="Andreopoulos B."/>
            <person name="Lipzen A."/>
            <person name="Chen C."/>
            <person name="Yanf M."/>
            <person name="Daum C."/>
            <person name="Ng V."/>
            <person name="Clum A."/>
            <person name="Steindorff A."/>
            <person name="Ohm R."/>
            <person name="Martin F."/>
            <person name="Silar P."/>
            <person name="Natvig D."/>
            <person name="Lalanne C."/>
            <person name="Gautier V."/>
            <person name="Ament-Velasquez S.L."/>
            <person name="Kruys A."/>
            <person name="Hutchinson M.I."/>
            <person name="Powell A.J."/>
            <person name="Barry K."/>
            <person name="Miller A.N."/>
            <person name="Grigoriev I.V."/>
            <person name="Debuchy R."/>
            <person name="Gladieux P."/>
            <person name="Thoren M.H."/>
            <person name="Johannesson H."/>
        </authorList>
    </citation>
    <scope>NUCLEOTIDE SEQUENCE</scope>
    <source>
        <strain evidence="4">CBS 955.72</strain>
    </source>
</reference>
<name>A0AAJ0H5C6_9PEZI</name>
<evidence type="ECO:0000256" key="1">
    <source>
        <dbReference type="SAM" id="MobiDB-lite"/>
    </source>
</evidence>
<keyword evidence="2" id="KW-0812">Transmembrane</keyword>
<evidence type="ECO:0000256" key="2">
    <source>
        <dbReference type="SAM" id="Phobius"/>
    </source>
</evidence>
<dbReference type="EMBL" id="JAUIQD010000009">
    <property type="protein sequence ID" value="KAK3339907.1"/>
    <property type="molecule type" value="Genomic_DNA"/>
</dbReference>
<feature type="compositionally biased region" description="Basic and acidic residues" evidence="1">
    <location>
        <begin position="325"/>
        <end position="345"/>
    </location>
</feature>
<dbReference type="PANTHER" id="PTHR24148">
    <property type="entry name" value="ANKYRIN REPEAT DOMAIN-CONTAINING PROTEIN 39 HOMOLOG-RELATED"/>
    <property type="match status" value="1"/>
</dbReference>
<feature type="region of interest" description="Disordered" evidence="1">
    <location>
        <begin position="362"/>
        <end position="405"/>
    </location>
</feature>
<evidence type="ECO:0000313" key="4">
    <source>
        <dbReference type="EMBL" id="KAK3339907.1"/>
    </source>
</evidence>
<keyword evidence="2" id="KW-1133">Transmembrane helix</keyword>
<sequence>MEKRQVRSIRRKREASRCPWHAQKEPGFSHNADKYSGTYEWSYTWFVVAVLTPGGHNRIPRRNLQYNVHAKAEFTQNEICWAEESEDPSIREWLASIRGGDSIHVIPKAQWAAWVNYVQEIEIELIGNEHTTRLPNSSLSRDVTPGRPSCYGPLDQSSGEIRLIILDEGIASDPLSYCWGDPRVRNDKLCKVPGQDGGRELRFAERKRVLWIDAICINRDDFSERAGQVAIMRDIYANASSVAIWLGDGHGNERSRLALETVKAIQERVGKRGGSLGSSKVNLSSEDDATTHSMSTTEHTTSSWIGGSLVPADLGQAVRHAAARSGDEPPRPATERDSPSGWISEHKSLEILSAVQALEGRTWQETSAPSPPSHGTPTSDPGPTKGCTPSPPGHLNAPRPPLPTRLAAKTHDRLRRARHPLDRALPRLRLPAAIVLACAITGATAYLVARHVMARRAGAAVDPDPETWAALARGVYEACYLGCEGCGDVDFAWAACARTAAVAGCDGRAMWNWRERFPSGCLEAVGGVLRAEALERERDKVWVRLLLVFPTVLAGVLGGWFVYWVWGRVTSGCQDRAEEWGREEAERREARGRMAWPGPVGLPHRSETPKGRRFVRLLAVLGLAGQARAWPCTDGTPDTVYFMDASRNITASVHGWLSRCYTEEHSFPALVTDGDGNSHLETHYHYTTEVSARPHDMVQAVLPRIHQCGFSVAAHHEKLPATKRVANPGLERNWWVTIKVSGFNVTREDETDPAVLCLYDIGGAHA</sequence>
<keyword evidence="5" id="KW-1185">Reference proteome</keyword>
<feature type="compositionally biased region" description="Low complexity" evidence="1">
    <location>
        <begin position="291"/>
        <end position="303"/>
    </location>
</feature>
<evidence type="ECO:0000259" key="3">
    <source>
        <dbReference type="Pfam" id="PF06985"/>
    </source>
</evidence>
<feature type="region of interest" description="Disordered" evidence="1">
    <location>
        <begin position="270"/>
        <end position="345"/>
    </location>
</feature>
<reference evidence="4" key="1">
    <citation type="journal article" date="2023" name="Mol. Phylogenet. Evol.">
        <title>Genome-scale phylogeny and comparative genomics of the fungal order Sordariales.</title>
        <authorList>
            <person name="Hensen N."/>
            <person name="Bonometti L."/>
            <person name="Westerberg I."/>
            <person name="Brannstrom I.O."/>
            <person name="Guillou S."/>
            <person name="Cros-Aarteil S."/>
            <person name="Calhoun S."/>
            <person name="Haridas S."/>
            <person name="Kuo A."/>
            <person name="Mondo S."/>
            <person name="Pangilinan J."/>
            <person name="Riley R."/>
            <person name="LaButti K."/>
            <person name="Andreopoulos B."/>
            <person name="Lipzen A."/>
            <person name="Chen C."/>
            <person name="Yan M."/>
            <person name="Daum C."/>
            <person name="Ng V."/>
            <person name="Clum A."/>
            <person name="Steindorff A."/>
            <person name="Ohm R.A."/>
            <person name="Martin F."/>
            <person name="Silar P."/>
            <person name="Natvig D.O."/>
            <person name="Lalanne C."/>
            <person name="Gautier V."/>
            <person name="Ament-Velasquez S.L."/>
            <person name="Kruys A."/>
            <person name="Hutchinson M.I."/>
            <person name="Powell A.J."/>
            <person name="Barry K."/>
            <person name="Miller A.N."/>
            <person name="Grigoriev I.V."/>
            <person name="Debuchy R."/>
            <person name="Gladieux P."/>
            <person name="Hiltunen Thoren M."/>
            <person name="Johannesson H."/>
        </authorList>
    </citation>
    <scope>NUCLEOTIDE SEQUENCE</scope>
    <source>
        <strain evidence="4">CBS 955.72</strain>
    </source>
</reference>
<proteinExistence type="predicted"/>
<gene>
    <name evidence="4" type="ORF">B0T25DRAFT_618593</name>
</gene>
<accession>A0AAJ0H5C6</accession>
<feature type="transmembrane region" description="Helical" evidence="2">
    <location>
        <begin position="428"/>
        <end position="449"/>
    </location>
</feature>
<dbReference type="Pfam" id="PF06985">
    <property type="entry name" value="HET"/>
    <property type="match status" value="1"/>
</dbReference>
<dbReference type="PANTHER" id="PTHR24148:SF64">
    <property type="entry name" value="HETEROKARYON INCOMPATIBILITY DOMAIN-CONTAINING PROTEIN"/>
    <property type="match status" value="1"/>
</dbReference>
<protein>
    <submittedName>
        <fullName evidence="4">Heterokaryon incompatibility protein-domain-containing protein</fullName>
    </submittedName>
</protein>